<dbReference type="SUPFAM" id="SSF54001">
    <property type="entry name" value="Cysteine proteinases"/>
    <property type="match status" value="1"/>
</dbReference>
<dbReference type="RefSeq" id="WP_182513502.1">
    <property type="nucleotide sequence ID" value="NZ_JACJIQ010000011.1"/>
</dbReference>
<keyword evidence="9" id="KW-1185">Reference proteome</keyword>
<evidence type="ECO:0000313" key="8">
    <source>
        <dbReference type="EMBL" id="MBA9078231.1"/>
    </source>
</evidence>
<dbReference type="Proteomes" id="UP000563094">
    <property type="component" value="Unassembled WGS sequence"/>
</dbReference>
<feature type="region of interest" description="Disordered" evidence="5">
    <location>
        <begin position="48"/>
        <end position="88"/>
    </location>
</feature>
<dbReference type="PANTHER" id="PTHR47053">
    <property type="entry name" value="MUREIN DD-ENDOPEPTIDASE MEPH-RELATED"/>
    <property type="match status" value="1"/>
</dbReference>
<dbReference type="GO" id="GO:0006508">
    <property type="term" value="P:proteolysis"/>
    <property type="evidence" value="ECO:0007669"/>
    <property type="project" value="UniProtKB-KW"/>
</dbReference>
<dbReference type="PROSITE" id="PS51935">
    <property type="entry name" value="NLPC_P60"/>
    <property type="match status" value="1"/>
</dbReference>
<evidence type="ECO:0000256" key="2">
    <source>
        <dbReference type="ARBA" id="ARBA00022670"/>
    </source>
</evidence>
<evidence type="ECO:0000256" key="5">
    <source>
        <dbReference type="SAM" id="MobiDB-lite"/>
    </source>
</evidence>
<dbReference type="GO" id="GO:0008234">
    <property type="term" value="F:cysteine-type peptidase activity"/>
    <property type="evidence" value="ECO:0007669"/>
    <property type="project" value="UniProtKB-KW"/>
</dbReference>
<feature type="signal peptide" evidence="6">
    <location>
        <begin position="1"/>
        <end position="22"/>
    </location>
</feature>
<sequence length="223" mass="24620">MTINLLSKPTTLLILSSLLLLASCGKSSYSTFSKPGEQYKSAQEIAELKRQERKEKRGSKRSGSKDKPLKEIHLSSRNKKSPRSIHISGSKAVSRELQTVISTARSYRGTPYKFGGTSRIGMDCSGLLCTSFQAINVQLPRTSGEQSQFGPAISTRELKAGDLVFFSSSKSVHNITHVGLVTEVKNDEEIWFIHASTSLGVTEDNLFTPYYQNIFVKAVRPSI</sequence>
<evidence type="ECO:0000256" key="6">
    <source>
        <dbReference type="SAM" id="SignalP"/>
    </source>
</evidence>
<dbReference type="Gene3D" id="3.90.1720.10">
    <property type="entry name" value="endopeptidase domain like (from Nostoc punctiforme)"/>
    <property type="match status" value="1"/>
</dbReference>
<dbReference type="PANTHER" id="PTHR47053:SF1">
    <property type="entry name" value="MUREIN DD-ENDOPEPTIDASE MEPH-RELATED"/>
    <property type="match status" value="1"/>
</dbReference>
<evidence type="ECO:0000313" key="9">
    <source>
        <dbReference type="Proteomes" id="UP000563094"/>
    </source>
</evidence>
<keyword evidence="4" id="KW-0788">Thiol protease</keyword>
<evidence type="ECO:0000256" key="4">
    <source>
        <dbReference type="ARBA" id="ARBA00022807"/>
    </source>
</evidence>
<evidence type="ECO:0000256" key="1">
    <source>
        <dbReference type="ARBA" id="ARBA00007074"/>
    </source>
</evidence>
<keyword evidence="2" id="KW-0645">Protease</keyword>
<dbReference type="Pfam" id="PF00877">
    <property type="entry name" value="NLPC_P60"/>
    <property type="match status" value="1"/>
</dbReference>
<proteinExistence type="inferred from homology"/>
<protein>
    <submittedName>
        <fullName evidence="8">Cell wall-associated NlpC family hydrolase</fullName>
    </submittedName>
</protein>
<evidence type="ECO:0000259" key="7">
    <source>
        <dbReference type="PROSITE" id="PS51935"/>
    </source>
</evidence>
<dbReference type="InterPro" id="IPR051202">
    <property type="entry name" value="Peptidase_C40"/>
</dbReference>
<evidence type="ECO:0000256" key="3">
    <source>
        <dbReference type="ARBA" id="ARBA00022801"/>
    </source>
</evidence>
<comment type="similarity">
    <text evidence="1">Belongs to the peptidase C40 family.</text>
</comment>
<reference evidence="8 9" key="1">
    <citation type="submission" date="2020-08" db="EMBL/GenBank/DDBJ databases">
        <title>Genomic Encyclopedia of Type Strains, Phase IV (KMG-IV): sequencing the most valuable type-strain genomes for metagenomic binning, comparative biology and taxonomic classification.</title>
        <authorList>
            <person name="Goeker M."/>
        </authorList>
    </citation>
    <scope>NUCLEOTIDE SEQUENCE [LARGE SCALE GENOMIC DNA]</scope>
    <source>
        <strain evidence="8 9">DSM 29854</strain>
    </source>
</reference>
<dbReference type="AlphaFoldDB" id="A0A839GWX0"/>
<feature type="compositionally biased region" description="Basic and acidic residues" evidence="5">
    <location>
        <begin position="63"/>
        <end position="74"/>
    </location>
</feature>
<keyword evidence="6" id="KW-0732">Signal</keyword>
<accession>A0A839GWX0</accession>
<organism evidence="8 9">
    <name type="scientific">Rufibacter quisquiliarum</name>
    <dbReference type="NCBI Taxonomy" id="1549639"/>
    <lineage>
        <taxon>Bacteria</taxon>
        <taxon>Pseudomonadati</taxon>
        <taxon>Bacteroidota</taxon>
        <taxon>Cytophagia</taxon>
        <taxon>Cytophagales</taxon>
        <taxon>Hymenobacteraceae</taxon>
        <taxon>Rufibacter</taxon>
    </lineage>
</organism>
<feature type="chain" id="PRO_5032457227" evidence="6">
    <location>
        <begin position="23"/>
        <end position="223"/>
    </location>
</feature>
<keyword evidence="3 8" id="KW-0378">Hydrolase</keyword>
<feature type="domain" description="NlpC/P60" evidence="7">
    <location>
        <begin position="94"/>
        <end position="222"/>
    </location>
</feature>
<dbReference type="InterPro" id="IPR000064">
    <property type="entry name" value="NLP_P60_dom"/>
</dbReference>
<gene>
    <name evidence="8" type="ORF">FHS90_002955</name>
</gene>
<dbReference type="EMBL" id="JACJIQ010000011">
    <property type="protein sequence ID" value="MBA9078231.1"/>
    <property type="molecule type" value="Genomic_DNA"/>
</dbReference>
<dbReference type="InterPro" id="IPR038765">
    <property type="entry name" value="Papain-like_cys_pep_sf"/>
</dbReference>
<name>A0A839GWX0_9BACT</name>
<comment type="caution">
    <text evidence="8">The sequence shown here is derived from an EMBL/GenBank/DDBJ whole genome shotgun (WGS) entry which is preliminary data.</text>
</comment>